<dbReference type="PANTHER" id="PTHR12867:SF6">
    <property type="entry name" value="N-ACETYLGLUCOSAMINYLDIPHOSPHODOLICHOL N-ACETYLGLUCOSAMINYLTRANSFERASE"/>
    <property type="match status" value="1"/>
</dbReference>
<dbReference type="OrthoDB" id="9814973at2"/>
<gene>
    <name evidence="7" type="ORF">B0I27_101264</name>
</gene>
<accession>A0A2T0UBH7</accession>
<name>A0A2T0UBH7_9SPHI</name>
<dbReference type="Proteomes" id="UP000238034">
    <property type="component" value="Unassembled WGS sequence"/>
</dbReference>
<dbReference type="EMBL" id="PVTH01000001">
    <property type="protein sequence ID" value="PRY55295.1"/>
    <property type="molecule type" value="Genomic_DNA"/>
</dbReference>
<dbReference type="GO" id="GO:0016758">
    <property type="term" value="F:hexosyltransferase activity"/>
    <property type="evidence" value="ECO:0007669"/>
    <property type="project" value="InterPro"/>
</dbReference>
<dbReference type="SUPFAM" id="SSF53756">
    <property type="entry name" value="UDP-Glycosyltransferase/glycogen phosphorylase"/>
    <property type="match status" value="1"/>
</dbReference>
<evidence type="ECO:0000313" key="8">
    <source>
        <dbReference type="Proteomes" id="UP000238034"/>
    </source>
</evidence>
<evidence type="ECO:0000256" key="4">
    <source>
        <dbReference type="ARBA" id="ARBA00022679"/>
    </source>
</evidence>
<organism evidence="7 8">
    <name type="scientific">Arcticibacter pallidicorallinus</name>
    <dbReference type="NCBI Taxonomy" id="1259464"/>
    <lineage>
        <taxon>Bacteria</taxon>
        <taxon>Pseudomonadati</taxon>
        <taxon>Bacteroidota</taxon>
        <taxon>Sphingobacteriia</taxon>
        <taxon>Sphingobacteriales</taxon>
        <taxon>Sphingobacteriaceae</taxon>
        <taxon>Arcticibacter</taxon>
    </lineage>
</organism>
<comment type="caution">
    <text evidence="7">The sequence shown here is derived from an EMBL/GenBank/DDBJ whole genome shotgun (WGS) entry which is preliminary data.</text>
</comment>
<dbReference type="PANTHER" id="PTHR12867">
    <property type="entry name" value="GLYCOSYL TRANSFERASE-RELATED"/>
    <property type="match status" value="1"/>
</dbReference>
<proteinExistence type="inferred from homology"/>
<evidence type="ECO:0000259" key="6">
    <source>
        <dbReference type="Pfam" id="PF04101"/>
    </source>
</evidence>
<dbReference type="InterPro" id="IPR039042">
    <property type="entry name" value="Alg13-like"/>
</dbReference>
<evidence type="ECO:0000256" key="5">
    <source>
        <dbReference type="ARBA" id="ARBA00022824"/>
    </source>
</evidence>
<feature type="domain" description="Glycosyl transferase family 28 C-terminal" evidence="6">
    <location>
        <begin position="1"/>
        <end position="137"/>
    </location>
</feature>
<keyword evidence="5" id="KW-0256">Endoplasmic reticulum</keyword>
<evidence type="ECO:0000256" key="1">
    <source>
        <dbReference type="ARBA" id="ARBA00004240"/>
    </source>
</evidence>
<comment type="subcellular location">
    <subcellularLocation>
        <location evidence="1">Endoplasmic reticulum</location>
    </subcellularLocation>
</comment>
<evidence type="ECO:0000256" key="2">
    <source>
        <dbReference type="ARBA" id="ARBA00006962"/>
    </source>
</evidence>
<sequence>MIFITIGTQEPFDRLIKAMDEVAPKLGNPEIIAQISGSSYLVKNMKTMDFIAPSEFNDLVKRAKIIVSHAGMGTIISALQLRKPILVMPRLLKFGEHRNEHQLATARKFDRLNYINVAYDEQELQEKILEMYFGESKSLHELGDFASPELIESLQEFINE</sequence>
<dbReference type="InterPro" id="IPR007235">
    <property type="entry name" value="Glyco_trans_28_C"/>
</dbReference>
<keyword evidence="4 7" id="KW-0808">Transferase</keyword>
<dbReference type="Gene3D" id="3.40.50.2000">
    <property type="entry name" value="Glycogen Phosphorylase B"/>
    <property type="match status" value="1"/>
</dbReference>
<dbReference type="AlphaFoldDB" id="A0A2T0UBH7"/>
<dbReference type="Pfam" id="PF04101">
    <property type="entry name" value="Glyco_tran_28_C"/>
    <property type="match status" value="1"/>
</dbReference>
<keyword evidence="8" id="KW-1185">Reference proteome</keyword>
<reference evidence="7 8" key="1">
    <citation type="submission" date="2018-03" db="EMBL/GenBank/DDBJ databases">
        <title>Genomic Encyclopedia of Type Strains, Phase III (KMG-III): the genomes of soil and plant-associated and newly described type strains.</title>
        <authorList>
            <person name="Whitman W."/>
        </authorList>
    </citation>
    <scope>NUCLEOTIDE SEQUENCE [LARGE SCALE GENOMIC DNA]</scope>
    <source>
        <strain evidence="7 8">CGMCC 1.9313</strain>
    </source>
</reference>
<dbReference type="RefSeq" id="WP_106290599.1">
    <property type="nucleotide sequence ID" value="NZ_PVTH01000001.1"/>
</dbReference>
<evidence type="ECO:0000313" key="7">
    <source>
        <dbReference type="EMBL" id="PRY55295.1"/>
    </source>
</evidence>
<dbReference type="GO" id="GO:0006488">
    <property type="term" value="P:dolichol-linked oligosaccharide biosynthetic process"/>
    <property type="evidence" value="ECO:0007669"/>
    <property type="project" value="InterPro"/>
</dbReference>
<comment type="similarity">
    <text evidence="2">Belongs to the glycosyltransferase 28 family.</text>
</comment>
<protein>
    <submittedName>
        <fullName evidence="7">UDP-N-acetylglucosamine transferase subunit ALG13</fullName>
    </submittedName>
</protein>
<keyword evidence="3" id="KW-0328">Glycosyltransferase</keyword>
<evidence type="ECO:0000256" key="3">
    <source>
        <dbReference type="ARBA" id="ARBA00022676"/>
    </source>
</evidence>